<evidence type="ECO:0000313" key="2">
    <source>
        <dbReference type="Proteomes" id="UP000824120"/>
    </source>
</evidence>
<name>A0A9J5YV87_SOLCO</name>
<dbReference type="EMBL" id="JACXVP010000005">
    <property type="protein sequence ID" value="KAG5604314.1"/>
    <property type="molecule type" value="Genomic_DNA"/>
</dbReference>
<dbReference type="OrthoDB" id="10516108at2759"/>
<evidence type="ECO:0000313" key="1">
    <source>
        <dbReference type="EMBL" id="KAG5604314.1"/>
    </source>
</evidence>
<keyword evidence="2" id="KW-1185">Reference proteome</keyword>
<comment type="caution">
    <text evidence="1">The sequence shown here is derived from an EMBL/GenBank/DDBJ whole genome shotgun (WGS) entry which is preliminary data.</text>
</comment>
<dbReference type="AlphaFoldDB" id="A0A9J5YV87"/>
<organism evidence="1 2">
    <name type="scientific">Solanum commersonii</name>
    <name type="common">Commerson's wild potato</name>
    <name type="synonym">Commerson's nightshade</name>
    <dbReference type="NCBI Taxonomy" id="4109"/>
    <lineage>
        <taxon>Eukaryota</taxon>
        <taxon>Viridiplantae</taxon>
        <taxon>Streptophyta</taxon>
        <taxon>Embryophyta</taxon>
        <taxon>Tracheophyta</taxon>
        <taxon>Spermatophyta</taxon>
        <taxon>Magnoliopsida</taxon>
        <taxon>eudicotyledons</taxon>
        <taxon>Gunneridae</taxon>
        <taxon>Pentapetalae</taxon>
        <taxon>asterids</taxon>
        <taxon>lamiids</taxon>
        <taxon>Solanales</taxon>
        <taxon>Solanaceae</taxon>
        <taxon>Solanoideae</taxon>
        <taxon>Solaneae</taxon>
        <taxon>Solanum</taxon>
    </lineage>
</organism>
<gene>
    <name evidence="1" type="ORF">H5410_025806</name>
</gene>
<reference evidence="1 2" key="1">
    <citation type="submission" date="2020-09" db="EMBL/GenBank/DDBJ databases">
        <title>De no assembly of potato wild relative species, Solanum commersonii.</title>
        <authorList>
            <person name="Cho K."/>
        </authorList>
    </citation>
    <scope>NUCLEOTIDE SEQUENCE [LARGE SCALE GENOMIC DNA]</scope>
    <source>
        <strain evidence="1">LZ3.2</strain>
        <tissue evidence="1">Leaf</tissue>
    </source>
</reference>
<proteinExistence type="predicted"/>
<accession>A0A9J5YV87</accession>
<dbReference type="Proteomes" id="UP000824120">
    <property type="component" value="Chromosome 5"/>
</dbReference>
<sequence>MTMFQSTVNNAECKGTARRSIELVTTIRIKKSLHHNNKMRLQRLKMKKGNLQREQEIIVVDFDQQGKFQMQK</sequence>
<protein>
    <submittedName>
        <fullName evidence="1">Uncharacterized protein</fullName>
    </submittedName>
</protein>